<proteinExistence type="predicted"/>
<accession>A0A376ALM9</accession>
<reference evidence="2" key="1">
    <citation type="submission" date="2018-07" db="EMBL/GenBank/DDBJ databases">
        <authorList>
            <person name="Peiro R."/>
            <person name="Begona"/>
            <person name="Cbmso G."/>
            <person name="Lopez M."/>
            <person name="Gonzalez S."/>
        </authorList>
    </citation>
    <scope>NUCLEOTIDE SEQUENCE [LARGE SCALE GENOMIC DNA]</scope>
</reference>
<name>A0A376ALM9_9HYPH</name>
<sequence length="56" mass="5867">MAPRSSRQPVGSDITAHSAMPQGAIALARGFLVTLCAEPDFPYGRSENPAGDGQHE</sequence>
<keyword evidence="2" id="KW-1185">Reference proteome</keyword>
<dbReference type="AlphaFoldDB" id="A0A376ALM9"/>
<organism evidence="1 2">
    <name type="scientific">Ciceribacter selenitireducens ATCC BAA-1503</name>
    <dbReference type="NCBI Taxonomy" id="1336235"/>
    <lineage>
        <taxon>Bacteria</taxon>
        <taxon>Pseudomonadati</taxon>
        <taxon>Pseudomonadota</taxon>
        <taxon>Alphaproteobacteria</taxon>
        <taxon>Hyphomicrobiales</taxon>
        <taxon>Rhizobiaceae</taxon>
        <taxon>Ciceribacter</taxon>
    </lineage>
</organism>
<protein>
    <submittedName>
        <fullName evidence="1">Uncharacterized protein</fullName>
    </submittedName>
</protein>
<gene>
    <name evidence="1" type="ORF">RHIZ70_4285</name>
</gene>
<evidence type="ECO:0000313" key="2">
    <source>
        <dbReference type="Proteomes" id="UP000254764"/>
    </source>
</evidence>
<evidence type="ECO:0000313" key="1">
    <source>
        <dbReference type="EMBL" id="SSC68577.1"/>
    </source>
</evidence>
<dbReference type="EMBL" id="UEYP01000008">
    <property type="protein sequence ID" value="SSC68577.1"/>
    <property type="molecule type" value="Genomic_DNA"/>
</dbReference>
<dbReference type="Proteomes" id="UP000254764">
    <property type="component" value="Unassembled WGS sequence"/>
</dbReference>